<keyword evidence="11" id="KW-0560">Oxidoreductase</keyword>
<dbReference type="InterPro" id="IPR050633">
    <property type="entry name" value="Neuropilin_MCO_CoagFactor"/>
</dbReference>
<dbReference type="Gene3D" id="2.60.40.420">
    <property type="entry name" value="Cupredoxins - blue copper proteins"/>
    <property type="match status" value="2"/>
</dbReference>
<comment type="cofactor">
    <cofactor evidence="1">
        <name>Cu cation</name>
        <dbReference type="ChEBI" id="CHEBI:23378"/>
    </cofactor>
</comment>
<keyword evidence="12" id="KW-0406">Ion transport</keyword>
<evidence type="ECO:0000256" key="14">
    <source>
        <dbReference type="ARBA" id="ARBA00023157"/>
    </source>
</evidence>
<organism evidence="18 19">
    <name type="scientific">Balaenoptera physalus</name>
    <name type="common">Fin whale</name>
    <name type="synonym">Balaena physalus</name>
    <dbReference type="NCBI Taxonomy" id="9770"/>
    <lineage>
        <taxon>Eukaryota</taxon>
        <taxon>Metazoa</taxon>
        <taxon>Chordata</taxon>
        <taxon>Craniata</taxon>
        <taxon>Vertebrata</taxon>
        <taxon>Euteleostomi</taxon>
        <taxon>Mammalia</taxon>
        <taxon>Eutheria</taxon>
        <taxon>Laurasiatheria</taxon>
        <taxon>Artiodactyla</taxon>
        <taxon>Whippomorpha</taxon>
        <taxon>Cetacea</taxon>
        <taxon>Mysticeti</taxon>
        <taxon>Balaenopteridae</taxon>
        <taxon>Balaenoptera</taxon>
    </lineage>
</organism>
<dbReference type="FunFam" id="2.60.40.420:FF:000002">
    <property type="entry name" value="Hephaestin like 1"/>
    <property type="match status" value="1"/>
</dbReference>
<dbReference type="EMBL" id="SGJD01007625">
    <property type="protein sequence ID" value="KAB0389342.1"/>
    <property type="molecule type" value="Genomic_DNA"/>
</dbReference>
<keyword evidence="14" id="KW-1015">Disulfide bond</keyword>
<dbReference type="GO" id="GO:0005507">
    <property type="term" value="F:copper ion binding"/>
    <property type="evidence" value="ECO:0007669"/>
    <property type="project" value="InterPro"/>
</dbReference>
<evidence type="ECO:0000256" key="7">
    <source>
        <dbReference type="ARBA" id="ARBA00022723"/>
    </source>
</evidence>
<dbReference type="OrthoDB" id="2121828at2759"/>
<reference evidence="18 19" key="1">
    <citation type="journal article" date="2019" name="PLoS ONE">
        <title>Genomic analyses reveal an absence of contemporary introgressive admixture between fin whales and blue whales, despite known hybrids.</title>
        <authorList>
            <person name="Westbury M.V."/>
            <person name="Petersen B."/>
            <person name="Lorenzen E.D."/>
        </authorList>
    </citation>
    <scope>NUCLEOTIDE SEQUENCE [LARGE SCALE GENOMIC DNA]</scope>
    <source>
        <strain evidence="18">FinWhale-01</strain>
    </source>
</reference>
<keyword evidence="19" id="KW-1185">Reference proteome</keyword>
<dbReference type="GO" id="GO:0038023">
    <property type="term" value="F:signaling receptor activity"/>
    <property type="evidence" value="ECO:0007669"/>
    <property type="project" value="TreeGrafter"/>
</dbReference>
<gene>
    <name evidence="18" type="ORF">E2I00_007543</name>
</gene>
<keyword evidence="8" id="KW-0732">Signal</keyword>
<dbReference type="EC" id="1.16.3.1" evidence="4"/>
<evidence type="ECO:0000256" key="1">
    <source>
        <dbReference type="ARBA" id="ARBA00001935"/>
    </source>
</evidence>
<evidence type="ECO:0000256" key="13">
    <source>
        <dbReference type="ARBA" id="ARBA00023136"/>
    </source>
</evidence>
<evidence type="ECO:0000256" key="6">
    <source>
        <dbReference type="ARBA" id="ARBA00022692"/>
    </source>
</evidence>
<dbReference type="InterPro" id="IPR008972">
    <property type="entry name" value="Cupredoxin"/>
</dbReference>
<dbReference type="SUPFAM" id="SSF49503">
    <property type="entry name" value="Cupredoxins"/>
    <property type="match status" value="3"/>
</dbReference>
<evidence type="ECO:0000256" key="4">
    <source>
        <dbReference type="ARBA" id="ARBA00013107"/>
    </source>
</evidence>
<keyword evidence="13 16" id="KW-0472">Membrane</keyword>
<dbReference type="GO" id="GO:0004322">
    <property type="term" value="F:ferroxidase activity"/>
    <property type="evidence" value="ECO:0007669"/>
    <property type="project" value="UniProtKB-EC"/>
</dbReference>
<comment type="similarity">
    <text evidence="3">Belongs to the multicopper oxidase family.</text>
</comment>
<dbReference type="AlphaFoldDB" id="A0A643BMZ6"/>
<comment type="subcellular location">
    <subcellularLocation>
        <location evidence="2">Membrane</location>
        <topology evidence="2">Single-pass membrane protein</topology>
    </subcellularLocation>
</comment>
<keyword evidence="5" id="KW-0813">Transport</keyword>
<dbReference type="PANTHER" id="PTHR46806">
    <property type="entry name" value="F5/8 TYPE C DOMAIN-CONTAINING PROTEIN"/>
    <property type="match status" value="1"/>
</dbReference>
<keyword evidence="6 16" id="KW-0812">Transmembrane</keyword>
<name>A0A643BMZ6_BALPH</name>
<dbReference type="Proteomes" id="UP000437017">
    <property type="component" value="Unassembled WGS sequence"/>
</dbReference>
<evidence type="ECO:0000256" key="16">
    <source>
        <dbReference type="SAM" id="Phobius"/>
    </source>
</evidence>
<feature type="domain" description="Plastocyanin-like" evidence="17">
    <location>
        <begin position="183"/>
        <end position="246"/>
    </location>
</feature>
<evidence type="ECO:0000256" key="3">
    <source>
        <dbReference type="ARBA" id="ARBA00010609"/>
    </source>
</evidence>
<proteinExistence type="inferred from homology"/>
<keyword evidence="10 16" id="KW-1133">Transmembrane helix</keyword>
<comment type="caution">
    <text evidence="18">The sequence shown here is derived from an EMBL/GenBank/DDBJ whole genome shotgun (WGS) entry which is preliminary data.</text>
</comment>
<evidence type="ECO:0000256" key="10">
    <source>
        <dbReference type="ARBA" id="ARBA00022989"/>
    </source>
</evidence>
<keyword evidence="15" id="KW-0325">Glycoprotein</keyword>
<sequence>MYGNQPGLTMCKKDRVSWHMIGMGSDTDMHGVYFQGNTIHLRGTHRDSLALFPHVSTTAFMQPDRAGVFRVLCSTLYHFTRGMNQMYEVSSCGNKDPSEQPYGMIRTFYVAAEEVEWDYAPDKNWEFEKQHSDGGWERHGDIFMNHTENWIGSQYKKVVYREYTNGEFVEIKAQPPGEEHLALLGPMIHAEVGDSILIIFMNKANRPYSISAHGVEDMESGKGLPVPVTKPGEIKTYRWNVPKRSGPGPSDPNCIPWVYYSTVNFVKDTYSGLMGPLITCREGVLNEKGRRSDIDHEFVLLFLVFNENESWYLDDNIKKYLNKDPRDFKPSDDFEESNKMHAINGKIFGNLHGLIMNENTMTNWYLLGIGSEVDIHTIHYHAESFLFKMYMTSFPGHSKPLNCLRITQGHGYYIVMCLTTSMLAWRQPTQSFETSTTGFLTPPSLLVEERPTRPQRPLMVLIPSPNPAQEPGKEQLYFFGKNLGPRGAKAALVILFIIGLLLLIVTVILSLTLYSARKRVAYQEVQSCALPTDAL</sequence>
<evidence type="ECO:0000256" key="9">
    <source>
        <dbReference type="ARBA" id="ARBA00022737"/>
    </source>
</evidence>
<evidence type="ECO:0000256" key="8">
    <source>
        <dbReference type="ARBA" id="ARBA00022729"/>
    </source>
</evidence>
<keyword evidence="7" id="KW-0479">Metal-binding</keyword>
<evidence type="ECO:0000256" key="12">
    <source>
        <dbReference type="ARBA" id="ARBA00023065"/>
    </source>
</evidence>
<dbReference type="PANTHER" id="PTHR46806:SF10">
    <property type="entry name" value="COAGULATION FACTOR V"/>
    <property type="match status" value="1"/>
</dbReference>
<dbReference type="GO" id="GO:0005886">
    <property type="term" value="C:plasma membrane"/>
    <property type="evidence" value="ECO:0007669"/>
    <property type="project" value="TreeGrafter"/>
</dbReference>
<dbReference type="GO" id="GO:0006811">
    <property type="term" value="P:monoatomic ion transport"/>
    <property type="evidence" value="ECO:0007669"/>
    <property type="project" value="UniProtKB-KW"/>
</dbReference>
<dbReference type="Pfam" id="PF07732">
    <property type="entry name" value="Cu-oxidase_3"/>
    <property type="match status" value="1"/>
</dbReference>
<evidence type="ECO:0000256" key="5">
    <source>
        <dbReference type="ARBA" id="ARBA00022448"/>
    </source>
</evidence>
<evidence type="ECO:0000313" key="19">
    <source>
        <dbReference type="Proteomes" id="UP000437017"/>
    </source>
</evidence>
<feature type="transmembrane region" description="Helical" evidence="16">
    <location>
        <begin position="490"/>
        <end position="514"/>
    </location>
</feature>
<evidence type="ECO:0000256" key="15">
    <source>
        <dbReference type="ARBA" id="ARBA00023180"/>
    </source>
</evidence>
<keyword evidence="9" id="KW-0677">Repeat</keyword>
<evidence type="ECO:0000256" key="11">
    <source>
        <dbReference type="ARBA" id="ARBA00023002"/>
    </source>
</evidence>
<evidence type="ECO:0000313" key="18">
    <source>
        <dbReference type="EMBL" id="KAB0389342.1"/>
    </source>
</evidence>
<evidence type="ECO:0000256" key="2">
    <source>
        <dbReference type="ARBA" id="ARBA00004167"/>
    </source>
</evidence>
<dbReference type="InterPro" id="IPR011707">
    <property type="entry name" value="Cu-oxidase-like_N"/>
</dbReference>
<accession>A0A643BMZ6</accession>
<protein>
    <recommendedName>
        <fullName evidence="4">ferroxidase</fullName>
        <ecNumber evidence="4">1.16.3.1</ecNumber>
    </recommendedName>
</protein>
<evidence type="ECO:0000259" key="17">
    <source>
        <dbReference type="Pfam" id="PF07732"/>
    </source>
</evidence>